<dbReference type="CDD" id="cd02440">
    <property type="entry name" value="AdoMet_MTases"/>
    <property type="match status" value="1"/>
</dbReference>
<evidence type="ECO:0000313" key="3">
    <source>
        <dbReference type="EMBL" id="EER40744.1"/>
    </source>
</evidence>
<evidence type="ECO:0000256" key="1">
    <source>
        <dbReference type="SAM" id="MobiDB-lite"/>
    </source>
</evidence>
<sequence>MASPNNDTPTPLSTSSTGADNGHNTVANSAVNSGMNTGGSAIGSANIKSLVQSSYDHIAARYLEWTTSTPSPRVEFLGKLKAQLQTLYLSRDTSKRNPRILELGCGAGVPATQYLVSSGFAVTANDISTAQIQLARKHVTIGSTGDEDEWSEIGSVEFILGDMMELDYPAATFDAVVGLYSVLHLPADEQEMLMRRIFGWLKEGGYLLVNFGVTADSGAILGDFLGKEMYWSCFPERVYRHIVAREGFAVIEAEVRVDVEDGVDVPFLWILGKK</sequence>
<dbReference type="VEuPathDB" id="FungiDB:HCDG_05333"/>
<dbReference type="PANTHER" id="PTHR44068:SF11">
    <property type="entry name" value="GERANYL DIPHOSPHATE 2-C-METHYLTRANSFERASE"/>
    <property type="match status" value="1"/>
</dbReference>
<dbReference type="AlphaFoldDB" id="C6HFZ3"/>
<dbReference type="PANTHER" id="PTHR44068">
    <property type="entry name" value="ZGC:194242"/>
    <property type="match status" value="1"/>
</dbReference>
<dbReference type="OrthoDB" id="540004at2759"/>
<evidence type="ECO:0000313" key="4">
    <source>
        <dbReference type="Proteomes" id="UP000002624"/>
    </source>
</evidence>
<dbReference type="Pfam" id="PF13649">
    <property type="entry name" value="Methyltransf_25"/>
    <property type="match status" value="1"/>
</dbReference>
<dbReference type="GO" id="GO:0008168">
    <property type="term" value="F:methyltransferase activity"/>
    <property type="evidence" value="ECO:0007669"/>
    <property type="project" value="UniProtKB-KW"/>
</dbReference>
<feature type="domain" description="Methyltransferase" evidence="2">
    <location>
        <begin position="100"/>
        <end position="205"/>
    </location>
</feature>
<feature type="region of interest" description="Disordered" evidence="1">
    <location>
        <begin position="1"/>
        <end position="32"/>
    </location>
</feature>
<proteinExistence type="predicted"/>
<organism evidence="3 4">
    <name type="scientific">Ajellomyces capsulatus (strain H143)</name>
    <name type="common">Darling's disease fungus</name>
    <name type="synonym">Histoplasma capsulatum</name>
    <dbReference type="NCBI Taxonomy" id="544712"/>
    <lineage>
        <taxon>Eukaryota</taxon>
        <taxon>Fungi</taxon>
        <taxon>Dikarya</taxon>
        <taxon>Ascomycota</taxon>
        <taxon>Pezizomycotina</taxon>
        <taxon>Eurotiomycetes</taxon>
        <taxon>Eurotiomycetidae</taxon>
        <taxon>Onygenales</taxon>
        <taxon>Ajellomycetaceae</taxon>
        <taxon>Histoplasma</taxon>
    </lineage>
</organism>
<gene>
    <name evidence="3" type="ORF">HCDG_05333</name>
</gene>
<dbReference type="HOGENOM" id="CLU_060397_2_0_1"/>
<dbReference type="STRING" id="544712.C6HFZ3"/>
<dbReference type="GO" id="GO:0032259">
    <property type="term" value="P:methylation"/>
    <property type="evidence" value="ECO:0007669"/>
    <property type="project" value="UniProtKB-KW"/>
</dbReference>
<dbReference type="EMBL" id="GG692425">
    <property type="protein sequence ID" value="EER40744.1"/>
    <property type="molecule type" value="Genomic_DNA"/>
</dbReference>
<dbReference type="OMA" id="GAMHWSG"/>
<protein>
    <submittedName>
        <fullName evidence="3">Methyltransferase</fullName>
    </submittedName>
</protein>
<dbReference type="InterPro" id="IPR029063">
    <property type="entry name" value="SAM-dependent_MTases_sf"/>
</dbReference>
<reference evidence="4" key="1">
    <citation type="submission" date="2009-05" db="EMBL/GenBank/DDBJ databases">
        <title>The genome sequence of Ajellomyces capsulatus strain H143.</title>
        <authorList>
            <person name="Champion M."/>
            <person name="Cuomo C.A."/>
            <person name="Ma L.-J."/>
            <person name="Henn M.R."/>
            <person name="Sil A."/>
            <person name="Goldman B."/>
            <person name="Young S.K."/>
            <person name="Kodira C.D."/>
            <person name="Zeng Q."/>
            <person name="Koehrsen M."/>
            <person name="Alvarado L."/>
            <person name="Berlin A.M."/>
            <person name="Borenstein D."/>
            <person name="Chen Z."/>
            <person name="Engels R."/>
            <person name="Freedman E."/>
            <person name="Gellesch M."/>
            <person name="Goldberg J."/>
            <person name="Griggs A."/>
            <person name="Gujja S."/>
            <person name="Heiman D.I."/>
            <person name="Hepburn T.A."/>
            <person name="Howarth C."/>
            <person name="Jen D."/>
            <person name="Larson L."/>
            <person name="Lewis B."/>
            <person name="Mehta T."/>
            <person name="Park D."/>
            <person name="Pearson M."/>
            <person name="Roberts A."/>
            <person name="Saif S."/>
            <person name="Shea T.D."/>
            <person name="Shenoy N."/>
            <person name="Sisk P."/>
            <person name="Stolte C."/>
            <person name="Sykes S."/>
            <person name="Walk T."/>
            <person name="White J."/>
            <person name="Yandava C."/>
            <person name="Klein B."/>
            <person name="McEwen J.G."/>
            <person name="Puccia R."/>
            <person name="Goldman G.H."/>
            <person name="Felipe M.S."/>
            <person name="Nino-Vega G."/>
            <person name="San-Blas G."/>
            <person name="Taylor J.W."/>
            <person name="Mendoza L."/>
            <person name="Galagan J.E."/>
            <person name="Nusbaum C."/>
            <person name="Birren B.W."/>
        </authorList>
    </citation>
    <scope>NUCLEOTIDE SEQUENCE [LARGE SCALE GENOMIC DNA]</scope>
    <source>
        <strain evidence="4">H143</strain>
    </source>
</reference>
<dbReference type="Gene3D" id="3.40.50.150">
    <property type="entry name" value="Vaccinia Virus protein VP39"/>
    <property type="match status" value="1"/>
</dbReference>
<accession>C6HFZ3</accession>
<keyword evidence="3" id="KW-0808">Transferase</keyword>
<dbReference type="Proteomes" id="UP000002624">
    <property type="component" value="Unassembled WGS sequence"/>
</dbReference>
<evidence type="ECO:0000259" key="2">
    <source>
        <dbReference type="Pfam" id="PF13649"/>
    </source>
</evidence>
<keyword evidence="3" id="KW-0489">Methyltransferase</keyword>
<dbReference type="InterPro" id="IPR050447">
    <property type="entry name" value="Erg6_SMT_methyltransf"/>
</dbReference>
<dbReference type="InterPro" id="IPR041698">
    <property type="entry name" value="Methyltransf_25"/>
</dbReference>
<dbReference type="SUPFAM" id="SSF53335">
    <property type="entry name" value="S-adenosyl-L-methionine-dependent methyltransferases"/>
    <property type="match status" value="1"/>
</dbReference>
<name>C6HFZ3_AJECH</name>